<keyword evidence="2" id="KW-1133">Transmembrane helix</keyword>
<reference evidence="3 4" key="1">
    <citation type="journal article" date="2015" name="Nature">
        <title>rRNA introns, odd ribosomes, and small enigmatic genomes across a large radiation of phyla.</title>
        <authorList>
            <person name="Brown C.T."/>
            <person name="Hug L.A."/>
            <person name="Thomas B.C."/>
            <person name="Sharon I."/>
            <person name="Castelle C.J."/>
            <person name="Singh A."/>
            <person name="Wilkins M.J."/>
            <person name="Williams K.H."/>
            <person name="Banfield J.F."/>
        </authorList>
    </citation>
    <scope>NUCLEOTIDE SEQUENCE [LARGE SCALE GENOMIC DNA]</scope>
</reference>
<protein>
    <recommendedName>
        <fullName evidence="5">DUF11 domain-containing protein</fullName>
    </recommendedName>
</protein>
<feature type="region of interest" description="Disordered" evidence="1">
    <location>
        <begin position="1"/>
        <end position="43"/>
    </location>
</feature>
<feature type="compositionally biased region" description="Polar residues" evidence="1">
    <location>
        <begin position="26"/>
        <end position="35"/>
    </location>
</feature>
<dbReference type="AlphaFoldDB" id="A0A0G0PZA4"/>
<evidence type="ECO:0008006" key="5">
    <source>
        <dbReference type="Google" id="ProtNLM"/>
    </source>
</evidence>
<evidence type="ECO:0000313" key="4">
    <source>
        <dbReference type="Proteomes" id="UP000034137"/>
    </source>
</evidence>
<dbReference type="Proteomes" id="UP000034137">
    <property type="component" value="Unassembled WGS sequence"/>
</dbReference>
<evidence type="ECO:0000313" key="3">
    <source>
        <dbReference type="EMBL" id="KKR33268.1"/>
    </source>
</evidence>
<comment type="caution">
    <text evidence="3">The sequence shown here is derived from an EMBL/GenBank/DDBJ whole genome shotgun (WGS) entry which is preliminary data.</text>
</comment>
<keyword evidence="2" id="KW-0812">Transmembrane</keyword>
<feature type="transmembrane region" description="Helical" evidence="2">
    <location>
        <begin position="85"/>
        <end position="107"/>
    </location>
</feature>
<evidence type="ECO:0000256" key="2">
    <source>
        <dbReference type="SAM" id="Phobius"/>
    </source>
</evidence>
<keyword evidence="2" id="KW-0472">Membrane</keyword>
<dbReference type="Gene3D" id="2.60.40.1170">
    <property type="entry name" value="Mu homology domain, subdomain B"/>
    <property type="match status" value="1"/>
</dbReference>
<dbReference type="EMBL" id="LBXO01000011">
    <property type="protein sequence ID" value="KKR33268.1"/>
    <property type="molecule type" value="Genomic_DNA"/>
</dbReference>
<organism evidence="3 4">
    <name type="scientific">Candidatus Falkowbacteria bacterium GW2011_GWF2_39_8</name>
    <dbReference type="NCBI Taxonomy" id="1618642"/>
    <lineage>
        <taxon>Bacteria</taxon>
        <taxon>Candidatus Falkowiibacteriota</taxon>
    </lineage>
</organism>
<accession>A0A0G0PZA4</accession>
<evidence type="ECO:0000256" key="1">
    <source>
        <dbReference type="SAM" id="MobiDB-lite"/>
    </source>
</evidence>
<proteinExistence type="predicted"/>
<gene>
    <name evidence="3" type="ORF">UT64_C0011G0001</name>
</gene>
<name>A0A0G0PZA4_9BACT</name>
<sequence>MPNPNNQLKKDNPKSTNPPIPESNKDQSQVALENSTSEKENEKVDFLQGEIRENEIDEGLSEIYPDENGNMADVKKLDIKKAHGFIYKLLVSAVLLSLLFIAGKYGYDYYLQKTAGSKAISFTVESEKEIVAGKEFYYTIAYKNFDKVDLKDITITTVFPDNFIFLESSMPTSTNDNTWKIEKLDMRRSGEIKIKGKLIGEEGQKNILLASMLYTPVNFSSEFKKETSFENKISSIGIEFNFEADTDTLVGEETSLSIKYKAKADNSINSFRITAEPNENIEILNSSSTAIATTTEENNATTSDPMASSTFPGIWQVEQVTDQENEIIIKLKFKDKIEQGNLLNLKFEHSTDGQKYLPFLKKEIPFEIMKRNLNLNLIINGSRTDQGIDFDQTLNYSIAYSNKGDTEMTDVVIMAVLESDFLDWKSLDDKNSGVIKNDAIIWTKAEIPGLATITPNTTGSIDFSIKVSPLGEIDPNKKHQVKSYATFSVGNIKNENKLENRSNEIIGKINSDLSVKEQIKYFNDDNIAVGSGPLPPKVGETTSFKVYWDLSNNLNELTDLKIESVLPQNVSWQNKNQTDLGTIQYDQASRKITWNIGRLPITVYKATAEFDISVTPTEEDRNKIMILLSGTIQK</sequence>